<evidence type="ECO:0000259" key="8">
    <source>
        <dbReference type="PROSITE" id="PS50928"/>
    </source>
</evidence>
<feature type="transmembrane region" description="Helical" evidence="7">
    <location>
        <begin position="81"/>
        <end position="100"/>
    </location>
</feature>
<dbReference type="EMBL" id="CYZE01000001">
    <property type="protein sequence ID" value="CUN45538.1"/>
    <property type="molecule type" value="Genomic_DNA"/>
</dbReference>
<dbReference type="InterPro" id="IPR035906">
    <property type="entry name" value="MetI-like_sf"/>
</dbReference>
<dbReference type="EMBL" id="QSON01000005">
    <property type="protein sequence ID" value="RGJ04697.1"/>
    <property type="molecule type" value="Genomic_DNA"/>
</dbReference>
<evidence type="ECO:0000313" key="15">
    <source>
        <dbReference type="Proteomes" id="UP000261257"/>
    </source>
</evidence>
<reference evidence="9 13" key="1">
    <citation type="submission" date="2015-09" db="EMBL/GenBank/DDBJ databases">
        <authorList>
            <consortium name="Pathogen Informatics"/>
        </authorList>
    </citation>
    <scope>NUCLEOTIDE SEQUENCE [LARGE SCALE GENOMIC DNA]</scope>
    <source>
        <strain evidence="9 13">2789STDY5608850</strain>
    </source>
</reference>
<dbReference type="GO" id="GO:0005886">
    <property type="term" value="C:plasma membrane"/>
    <property type="evidence" value="ECO:0007669"/>
    <property type="project" value="UniProtKB-SubCell"/>
</dbReference>
<evidence type="ECO:0000256" key="4">
    <source>
        <dbReference type="ARBA" id="ARBA00022692"/>
    </source>
</evidence>
<dbReference type="InterPro" id="IPR000515">
    <property type="entry name" value="MetI-like"/>
</dbReference>
<evidence type="ECO:0000313" key="12">
    <source>
        <dbReference type="EMBL" id="RGM08401.1"/>
    </source>
</evidence>
<dbReference type="Pfam" id="PF00528">
    <property type="entry name" value="BPD_transp_1"/>
    <property type="match status" value="1"/>
</dbReference>
<dbReference type="PANTHER" id="PTHR43744">
    <property type="entry name" value="ABC TRANSPORTER PERMEASE PROTEIN MG189-RELATED-RELATED"/>
    <property type="match status" value="1"/>
</dbReference>
<organism evidence="9 13">
    <name type="scientific">Hungatella hathewayi</name>
    <dbReference type="NCBI Taxonomy" id="154046"/>
    <lineage>
        <taxon>Bacteria</taxon>
        <taxon>Bacillati</taxon>
        <taxon>Bacillota</taxon>
        <taxon>Clostridia</taxon>
        <taxon>Lachnospirales</taxon>
        <taxon>Lachnospiraceae</taxon>
        <taxon>Hungatella</taxon>
    </lineage>
</organism>
<feature type="transmembrane region" description="Helical" evidence="7">
    <location>
        <begin position="112"/>
        <end position="134"/>
    </location>
</feature>
<dbReference type="PANTHER" id="PTHR43744:SF6">
    <property type="entry name" value="ABC TRANSPORTER PERMEASE PROTEIN YESQ-RELATED"/>
    <property type="match status" value="1"/>
</dbReference>
<gene>
    <name evidence="9" type="primary">ycjP_8</name>
    <name evidence="10" type="ORF">DWX31_27485</name>
    <name evidence="12" type="ORF">DXC39_00055</name>
    <name evidence="11" type="ORF">DXD79_12265</name>
    <name evidence="9" type="ORF">ERS852407_00242</name>
</gene>
<accession>A0A173X554</accession>
<dbReference type="AlphaFoldDB" id="A0A173X554"/>
<evidence type="ECO:0000313" key="13">
    <source>
        <dbReference type="Proteomes" id="UP000095651"/>
    </source>
</evidence>
<evidence type="ECO:0000313" key="11">
    <source>
        <dbReference type="EMBL" id="RGJ04697.1"/>
    </source>
</evidence>
<dbReference type="CDD" id="cd06261">
    <property type="entry name" value="TM_PBP2"/>
    <property type="match status" value="1"/>
</dbReference>
<evidence type="ECO:0000256" key="6">
    <source>
        <dbReference type="ARBA" id="ARBA00023136"/>
    </source>
</evidence>
<protein>
    <submittedName>
        <fullName evidence="9 10">ABC transporter permease</fullName>
    </submittedName>
</protein>
<comment type="subcellular location">
    <subcellularLocation>
        <location evidence="1 7">Cell membrane</location>
        <topology evidence="1 7">Multi-pass membrane protein</topology>
    </subcellularLocation>
</comment>
<feature type="domain" description="ABC transmembrane type-1" evidence="8">
    <location>
        <begin position="75"/>
        <end position="267"/>
    </location>
</feature>
<dbReference type="EMBL" id="QTJW01000025">
    <property type="protein sequence ID" value="RGD67461.1"/>
    <property type="molecule type" value="Genomic_DNA"/>
</dbReference>
<evidence type="ECO:0000313" key="10">
    <source>
        <dbReference type="EMBL" id="RGD67461.1"/>
    </source>
</evidence>
<proteinExistence type="inferred from homology"/>
<evidence type="ECO:0000313" key="16">
    <source>
        <dbReference type="Proteomes" id="UP000263014"/>
    </source>
</evidence>
<keyword evidence="5 7" id="KW-1133">Transmembrane helix</keyword>
<keyword evidence="6 7" id="KW-0472">Membrane</keyword>
<dbReference type="PROSITE" id="PS50928">
    <property type="entry name" value="ABC_TM1"/>
    <property type="match status" value="1"/>
</dbReference>
<dbReference type="Proteomes" id="UP000095651">
    <property type="component" value="Unassembled WGS sequence"/>
</dbReference>
<dbReference type="SUPFAM" id="SSF161098">
    <property type="entry name" value="MetI-like"/>
    <property type="match status" value="1"/>
</dbReference>
<keyword evidence="3" id="KW-1003">Cell membrane</keyword>
<reference evidence="14 15" key="2">
    <citation type="submission" date="2018-08" db="EMBL/GenBank/DDBJ databases">
        <title>A genome reference for cultivated species of the human gut microbiota.</title>
        <authorList>
            <person name="Zou Y."/>
            <person name="Xue W."/>
            <person name="Luo G."/>
        </authorList>
    </citation>
    <scope>NUCLEOTIDE SEQUENCE [LARGE SCALE GENOMIC DNA]</scope>
    <source>
        <strain evidence="10 14">AF19-13AC</strain>
        <strain evidence="12 15">TF05-11AC</strain>
        <strain evidence="11 16">TM09-12</strain>
    </source>
</reference>
<keyword evidence="2 7" id="KW-0813">Transport</keyword>
<dbReference type="Proteomes" id="UP000261257">
    <property type="component" value="Unassembled WGS sequence"/>
</dbReference>
<evidence type="ECO:0000313" key="9">
    <source>
        <dbReference type="EMBL" id="CUN45538.1"/>
    </source>
</evidence>
<name>A0A173X554_9FIRM</name>
<feature type="transmembrane region" description="Helical" evidence="7">
    <location>
        <begin position="188"/>
        <end position="210"/>
    </location>
</feature>
<dbReference type="RefSeq" id="WP_002604209.1">
    <property type="nucleotide sequence ID" value="NZ_CABIXC010000001.1"/>
</dbReference>
<dbReference type="Gene3D" id="1.10.3720.10">
    <property type="entry name" value="MetI-like"/>
    <property type="match status" value="1"/>
</dbReference>
<sequence length="282" mass="31772">MSKKTREQVSTVVRYTVLILVGFVMFYPMLWMVGASFKASNNEIYSTISFLPKSPSFQAYIDGWTATGNPYSLYLINTFKIVIPKVVGAVVASVVTAYGFSRFEFPGKTFWFSILLATLFLPQVVLNIPQFLLFRTWGWTNSYLPLVVPAFFGAEPYFIFMLVQFMRSVSRELEEAAEIDGCNSFERLVYIVVPMVKPTIVSVALFQFMWAFNDFQGPLIYIDSVKKYPTSLGLRLLTDAETGFEWNKVLALSVITLLPSLIVFFLAQDQFVDGIAAGGVKG</sequence>
<dbReference type="Proteomes" id="UP000263014">
    <property type="component" value="Unassembled WGS sequence"/>
</dbReference>
<feature type="transmembrane region" description="Helical" evidence="7">
    <location>
        <begin position="12"/>
        <end position="33"/>
    </location>
</feature>
<evidence type="ECO:0000256" key="5">
    <source>
        <dbReference type="ARBA" id="ARBA00022989"/>
    </source>
</evidence>
<dbReference type="OrthoDB" id="9794684at2"/>
<evidence type="ECO:0000256" key="7">
    <source>
        <dbReference type="RuleBase" id="RU363032"/>
    </source>
</evidence>
<dbReference type="EMBL" id="QSSQ01000001">
    <property type="protein sequence ID" value="RGM08401.1"/>
    <property type="molecule type" value="Genomic_DNA"/>
</dbReference>
<feature type="transmembrane region" description="Helical" evidence="7">
    <location>
        <begin position="146"/>
        <end position="167"/>
    </location>
</feature>
<comment type="similarity">
    <text evidence="7">Belongs to the binding-protein-dependent transport system permease family.</text>
</comment>
<evidence type="ECO:0000256" key="3">
    <source>
        <dbReference type="ARBA" id="ARBA00022475"/>
    </source>
</evidence>
<evidence type="ECO:0000313" key="14">
    <source>
        <dbReference type="Proteomes" id="UP000261023"/>
    </source>
</evidence>
<evidence type="ECO:0000256" key="2">
    <source>
        <dbReference type="ARBA" id="ARBA00022448"/>
    </source>
</evidence>
<dbReference type="Proteomes" id="UP000261023">
    <property type="component" value="Unassembled WGS sequence"/>
</dbReference>
<feature type="transmembrane region" description="Helical" evidence="7">
    <location>
        <begin position="249"/>
        <end position="267"/>
    </location>
</feature>
<keyword evidence="4 7" id="KW-0812">Transmembrane</keyword>
<dbReference type="GO" id="GO:0055085">
    <property type="term" value="P:transmembrane transport"/>
    <property type="evidence" value="ECO:0007669"/>
    <property type="project" value="InterPro"/>
</dbReference>
<evidence type="ECO:0000256" key="1">
    <source>
        <dbReference type="ARBA" id="ARBA00004651"/>
    </source>
</evidence>